<name>A0A369IMI1_9BACT</name>
<dbReference type="EMBL" id="QPIW01000001">
    <property type="protein sequence ID" value="RDB07846.1"/>
    <property type="molecule type" value="Genomic_DNA"/>
</dbReference>
<organism evidence="2 3">
    <name type="scientific">Runella aurantiaca</name>
    <dbReference type="NCBI Taxonomy" id="2282308"/>
    <lineage>
        <taxon>Bacteria</taxon>
        <taxon>Pseudomonadati</taxon>
        <taxon>Bacteroidota</taxon>
        <taxon>Cytophagia</taxon>
        <taxon>Cytophagales</taxon>
        <taxon>Spirosomataceae</taxon>
        <taxon>Runella</taxon>
    </lineage>
</organism>
<feature type="region of interest" description="Disordered" evidence="1">
    <location>
        <begin position="55"/>
        <end position="88"/>
    </location>
</feature>
<feature type="compositionally biased region" description="Basic and acidic residues" evidence="1">
    <location>
        <begin position="77"/>
        <end position="88"/>
    </location>
</feature>
<protein>
    <submittedName>
        <fullName evidence="2">Uncharacterized protein</fullName>
    </submittedName>
</protein>
<feature type="compositionally biased region" description="Basic and acidic residues" evidence="1">
    <location>
        <begin position="55"/>
        <end position="70"/>
    </location>
</feature>
<proteinExistence type="predicted"/>
<gene>
    <name evidence="2" type="ORF">DVG78_01985</name>
</gene>
<sequence>MEQDSIASDYLKRFNEGYTIAKYMPELAEQLTKAIQDHPNGTGFQQGRAQFMSEQLKEKVPSWLKGERPGKQAVSPDKQKSKDIEPEP</sequence>
<evidence type="ECO:0000313" key="3">
    <source>
        <dbReference type="Proteomes" id="UP000253141"/>
    </source>
</evidence>
<comment type="caution">
    <text evidence="2">The sequence shown here is derived from an EMBL/GenBank/DDBJ whole genome shotgun (WGS) entry which is preliminary data.</text>
</comment>
<dbReference type="Proteomes" id="UP000253141">
    <property type="component" value="Unassembled WGS sequence"/>
</dbReference>
<dbReference type="AlphaFoldDB" id="A0A369IMI1"/>
<evidence type="ECO:0000313" key="2">
    <source>
        <dbReference type="EMBL" id="RDB07846.1"/>
    </source>
</evidence>
<evidence type="ECO:0000256" key="1">
    <source>
        <dbReference type="SAM" id="MobiDB-lite"/>
    </source>
</evidence>
<accession>A0A369IMI1</accession>
<keyword evidence="3" id="KW-1185">Reference proteome</keyword>
<reference evidence="2 3" key="1">
    <citation type="submission" date="2018-07" db="EMBL/GenBank/DDBJ databases">
        <title>Genome analysis of Runella aurantiaca.</title>
        <authorList>
            <person name="Yang X."/>
        </authorList>
    </citation>
    <scope>NUCLEOTIDE SEQUENCE [LARGE SCALE GENOMIC DNA]</scope>
    <source>
        <strain evidence="2 3">YX9</strain>
    </source>
</reference>